<dbReference type="InterPro" id="IPR001969">
    <property type="entry name" value="Aspartic_peptidase_AS"/>
</dbReference>
<dbReference type="GO" id="GO:0006508">
    <property type="term" value="P:proteolysis"/>
    <property type="evidence" value="ECO:0007669"/>
    <property type="project" value="InterPro"/>
</dbReference>
<dbReference type="GO" id="GO:0004190">
    <property type="term" value="F:aspartic-type endopeptidase activity"/>
    <property type="evidence" value="ECO:0007669"/>
    <property type="project" value="InterPro"/>
</dbReference>
<dbReference type="PROSITE" id="PS00141">
    <property type="entry name" value="ASP_PROTEASE"/>
    <property type="match status" value="1"/>
</dbReference>
<evidence type="ECO:0000256" key="2">
    <source>
        <dbReference type="SAM" id="MobiDB-lite"/>
    </source>
</evidence>
<dbReference type="AlphaFoldDB" id="A0A183FRR7"/>
<evidence type="ECO:0000313" key="4">
    <source>
        <dbReference type="EMBL" id="VDO85491.1"/>
    </source>
</evidence>
<feature type="region of interest" description="Disordered" evidence="2">
    <location>
        <begin position="1"/>
        <end position="20"/>
    </location>
</feature>
<protein>
    <submittedName>
        <fullName evidence="6">Peptidase A2 domain-containing protein</fullName>
    </submittedName>
</protein>
<reference evidence="6" key="2">
    <citation type="submission" date="2019-09" db="UniProtKB">
        <authorList>
            <consortium name="WormBaseParasite"/>
        </authorList>
    </citation>
    <scope>IDENTIFICATION</scope>
</reference>
<keyword evidence="1" id="KW-0175">Coiled coil</keyword>
<feature type="compositionally biased region" description="Acidic residues" evidence="2">
    <location>
        <begin position="1"/>
        <end position="11"/>
    </location>
</feature>
<evidence type="ECO:0000313" key="6">
    <source>
        <dbReference type="WBParaSite" id="HPBE_0001055401-mRNA-1"/>
    </source>
</evidence>
<evidence type="ECO:0000313" key="5">
    <source>
        <dbReference type="Proteomes" id="UP000050761"/>
    </source>
</evidence>
<dbReference type="Proteomes" id="UP000050761">
    <property type="component" value="Unassembled WGS sequence"/>
</dbReference>
<evidence type="ECO:0000259" key="3">
    <source>
        <dbReference type="PROSITE" id="PS50175"/>
    </source>
</evidence>
<name>A0A183FRR7_HELPZ</name>
<sequence length="320" mass="36217">MCDDQYDEEMLSPEKTRTASIEQDENLPAAENVLCDIADCERSDLVQRVREMKREVEDSVNEVARLWNYIDQQELQVRVLTDQLRDLGRSRSQLATNASANTSHAQGTVDFSQCDPHMLIAIANKMLREQNRQQVFCGHSSEFALVEYMRTAALPVLEPYTGSEKQSFKRFVNDFTIRKALVTFETLPNEVKQGCFEEVIQAMKDRLSEEGNAARVKAIAQLRNLTIRPDQSVEEFCVALEALANKAYPDVPVEIVSSEELEKTKGLFGLKSMTSIRMIEVEVKALLDTGSEMSIIPVKVFKKLGEKASIWTSMLPRSPE</sequence>
<dbReference type="WBParaSite" id="HPBE_0001055401-mRNA-1">
    <property type="protein sequence ID" value="HPBE_0001055401-mRNA-1"/>
    <property type="gene ID" value="HPBE_0001055401"/>
</dbReference>
<evidence type="ECO:0000256" key="1">
    <source>
        <dbReference type="SAM" id="Coils"/>
    </source>
</evidence>
<keyword evidence="5" id="KW-1185">Reference proteome</keyword>
<reference evidence="4 5" key="1">
    <citation type="submission" date="2018-11" db="EMBL/GenBank/DDBJ databases">
        <authorList>
            <consortium name="Pathogen Informatics"/>
        </authorList>
    </citation>
    <scope>NUCLEOTIDE SEQUENCE [LARGE SCALE GENOMIC DNA]</scope>
</reference>
<accession>A0A183FRR7</accession>
<dbReference type="PROSITE" id="PS50175">
    <property type="entry name" value="ASP_PROT_RETROV"/>
    <property type="match status" value="1"/>
</dbReference>
<organism evidence="5 6">
    <name type="scientific">Heligmosomoides polygyrus</name>
    <name type="common">Parasitic roundworm</name>
    <dbReference type="NCBI Taxonomy" id="6339"/>
    <lineage>
        <taxon>Eukaryota</taxon>
        <taxon>Metazoa</taxon>
        <taxon>Ecdysozoa</taxon>
        <taxon>Nematoda</taxon>
        <taxon>Chromadorea</taxon>
        <taxon>Rhabditida</taxon>
        <taxon>Rhabditina</taxon>
        <taxon>Rhabditomorpha</taxon>
        <taxon>Strongyloidea</taxon>
        <taxon>Heligmosomidae</taxon>
        <taxon>Heligmosomoides</taxon>
    </lineage>
</organism>
<feature type="domain" description="Peptidase A2" evidence="3">
    <location>
        <begin position="283"/>
        <end position="297"/>
    </location>
</feature>
<dbReference type="InterPro" id="IPR001995">
    <property type="entry name" value="Peptidase_A2_cat"/>
</dbReference>
<accession>A0A3P7YDL9</accession>
<proteinExistence type="predicted"/>
<feature type="coiled-coil region" evidence="1">
    <location>
        <begin position="42"/>
        <end position="90"/>
    </location>
</feature>
<dbReference type="EMBL" id="UZAH01026803">
    <property type="protein sequence ID" value="VDO85491.1"/>
    <property type="molecule type" value="Genomic_DNA"/>
</dbReference>
<gene>
    <name evidence="4" type="ORF">HPBE_LOCUS10555</name>
</gene>